<evidence type="ECO:0000313" key="12">
    <source>
        <dbReference type="EMBL" id="KAK2167327.1"/>
    </source>
</evidence>
<evidence type="ECO:0000256" key="9">
    <source>
        <dbReference type="SAM" id="MobiDB-lite"/>
    </source>
</evidence>
<evidence type="ECO:0000256" key="5">
    <source>
        <dbReference type="ARBA" id="ARBA00023239"/>
    </source>
</evidence>
<keyword evidence="13" id="KW-1185">Reference proteome</keyword>
<dbReference type="EC" id="4.2.1.11" evidence="3"/>
<dbReference type="CDD" id="cd22974">
    <property type="entry name" value="DD_ENO4"/>
    <property type="match status" value="1"/>
</dbReference>
<dbReference type="PANTHER" id="PTHR11902">
    <property type="entry name" value="ENOLASE"/>
    <property type="match status" value="1"/>
</dbReference>
<dbReference type="GO" id="GO:0006096">
    <property type="term" value="P:glycolytic process"/>
    <property type="evidence" value="ECO:0007669"/>
    <property type="project" value="UniProtKB-KW"/>
</dbReference>
<feature type="domain" description="Enolase C-terminal TIM barrel" evidence="10">
    <location>
        <begin position="270"/>
        <end position="518"/>
    </location>
</feature>
<dbReference type="AlphaFoldDB" id="A0AAD9KA25"/>
<dbReference type="Gene3D" id="3.20.20.120">
    <property type="entry name" value="Enolase-like C-terminal domain"/>
    <property type="match status" value="2"/>
</dbReference>
<feature type="domain" description="Enolase N-terminal" evidence="11">
    <location>
        <begin position="68"/>
        <end position="259"/>
    </location>
</feature>
<dbReference type="InterPro" id="IPR000941">
    <property type="entry name" value="Enolase"/>
</dbReference>
<evidence type="ECO:0000256" key="1">
    <source>
        <dbReference type="ARBA" id="ARBA00005031"/>
    </source>
</evidence>
<dbReference type="SUPFAM" id="SSF54826">
    <property type="entry name" value="Enolase N-terminal domain-like"/>
    <property type="match status" value="1"/>
</dbReference>
<dbReference type="Gene3D" id="3.30.390.10">
    <property type="entry name" value="Enolase-like, N-terminal domain"/>
    <property type="match status" value="1"/>
</dbReference>
<dbReference type="EMBL" id="JAODUP010000029">
    <property type="protein sequence ID" value="KAK2167327.1"/>
    <property type="molecule type" value="Genomic_DNA"/>
</dbReference>
<protein>
    <recommendedName>
        <fullName evidence="7">Enolase 4</fullName>
        <ecNumber evidence="3">4.2.1.11</ecNumber>
    </recommendedName>
    <alternativeName>
        <fullName evidence="6">2-phospho-D-glycerate hydro-lyase</fullName>
    </alternativeName>
</protein>
<dbReference type="InterPro" id="IPR020811">
    <property type="entry name" value="Enolase_N"/>
</dbReference>
<feature type="compositionally biased region" description="Basic and acidic residues" evidence="9">
    <location>
        <begin position="176"/>
        <end position="191"/>
    </location>
</feature>
<evidence type="ECO:0000256" key="7">
    <source>
        <dbReference type="ARBA" id="ARBA00034855"/>
    </source>
</evidence>
<evidence type="ECO:0000256" key="8">
    <source>
        <dbReference type="ARBA" id="ARBA00048333"/>
    </source>
</evidence>
<gene>
    <name evidence="12" type="ORF">LSH36_29g02078</name>
</gene>
<keyword evidence="4" id="KW-0324">Glycolysis</keyword>
<reference evidence="12" key="1">
    <citation type="journal article" date="2023" name="Mol. Biol. Evol.">
        <title>Third-Generation Sequencing Reveals the Adaptive Role of the Epigenome in Three Deep-Sea Polychaetes.</title>
        <authorList>
            <person name="Perez M."/>
            <person name="Aroh O."/>
            <person name="Sun Y."/>
            <person name="Lan Y."/>
            <person name="Juniper S.K."/>
            <person name="Young C.R."/>
            <person name="Angers B."/>
            <person name="Qian P.Y."/>
        </authorList>
    </citation>
    <scope>NUCLEOTIDE SEQUENCE</scope>
    <source>
        <strain evidence="12">P08H-3</strain>
    </source>
</reference>
<feature type="region of interest" description="Disordered" evidence="9">
    <location>
        <begin position="517"/>
        <end position="541"/>
    </location>
</feature>
<evidence type="ECO:0000256" key="2">
    <source>
        <dbReference type="ARBA" id="ARBA00009604"/>
    </source>
</evidence>
<comment type="catalytic activity">
    <reaction evidence="8">
        <text>(2R)-2-phosphoglycerate = phosphoenolpyruvate + H2O</text>
        <dbReference type="Rhea" id="RHEA:10164"/>
        <dbReference type="ChEBI" id="CHEBI:15377"/>
        <dbReference type="ChEBI" id="CHEBI:58289"/>
        <dbReference type="ChEBI" id="CHEBI:58702"/>
        <dbReference type="EC" id="4.2.1.11"/>
    </reaction>
</comment>
<evidence type="ECO:0000259" key="10">
    <source>
        <dbReference type="SMART" id="SM01192"/>
    </source>
</evidence>
<dbReference type="Pfam" id="PF03952">
    <property type="entry name" value="Enolase_N"/>
    <property type="match status" value="1"/>
</dbReference>
<dbReference type="InterPro" id="IPR036849">
    <property type="entry name" value="Enolase-like_C_sf"/>
</dbReference>
<dbReference type="GO" id="GO:0004634">
    <property type="term" value="F:phosphopyruvate hydratase activity"/>
    <property type="evidence" value="ECO:0007669"/>
    <property type="project" value="UniProtKB-EC"/>
</dbReference>
<dbReference type="GO" id="GO:0000015">
    <property type="term" value="C:phosphopyruvate hydratase complex"/>
    <property type="evidence" value="ECO:0007669"/>
    <property type="project" value="InterPro"/>
</dbReference>
<comment type="caution">
    <text evidence="12">The sequence shown here is derived from an EMBL/GenBank/DDBJ whole genome shotgun (WGS) entry which is preliminary data.</text>
</comment>
<sequence>MASPVTRSAAQEAREMYELKKKAVQYYIENGVPEKMEEILNSTFYDNPNDVYGHLANYFENFQRMPIITKIVSREVLDGKGQPTIQTEVYCTVKNFEKLLVTSICSSKCSLPDSMKPEDKDLAEKDRQVDVTKSIELINSNFSQQLQYLDPTKQEQIDRILIDAIIKMTQDEEVRLTKEAEDRGKADETDAKSVSSPMPQDSKSKAKSPKGKGKGPAVVVVPDEPHEKFVAGSATVCALSQAIAAAGAIVRGIELYKHIASCRYEKIPKTFCLPLPMVTILMSGKLAPGKLNCVKEYMIIPKPGMPLREVVSRAVNDQGALWTTFDRPEQGLDLIQEAMTQLELTPGEHFHIALNCAGHEIFDYDKGKYEVLVGQQKGAEDLADFWSDILDKYPSVIALIDPMRKEEKEAWMHLCEVLSEKCLVIGDEVHHRPGLLKDEDLPNDFKTSEADKQIIIGTSDGETTDSFAVDLAIGCGARFLKLGAPCRGERISKLNHLLQIESELETLGVLRTPAEHTFPIIKPPTPPPEENEGGGNKPEEK</sequence>
<name>A0AAD9KA25_9ANNE</name>
<organism evidence="12 13">
    <name type="scientific">Paralvinella palmiformis</name>
    <dbReference type="NCBI Taxonomy" id="53620"/>
    <lineage>
        <taxon>Eukaryota</taxon>
        <taxon>Metazoa</taxon>
        <taxon>Spiralia</taxon>
        <taxon>Lophotrochozoa</taxon>
        <taxon>Annelida</taxon>
        <taxon>Polychaeta</taxon>
        <taxon>Sedentaria</taxon>
        <taxon>Canalipalpata</taxon>
        <taxon>Terebellida</taxon>
        <taxon>Terebelliformia</taxon>
        <taxon>Alvinellidae</taxon>
        <taxon>Paralvinella</taxon>
    </lineage>
</organism>
<evidence type="ECO:0000313" key="13">
    <source>
        <dbReference type="Proteomes" id="UP001208570"/>
    </source>
</evidence>
<keyword evidence="5" id="KW-0456">Lyase</keyword>
<evidence type="ECO:0000259" key="11">
    <source>
        <dbReference type="SMART" id="SM01193"/>
    </source>
</evidence>
<dbReference type="SUPFAM" id="SSF51604">
    <property type="entry name" value="Enolase C-terminal domain-like"/>
    <property type="match status" value="1"/>
</dbReference>
<dbReference type="SMART" id="SM01192">
    <property type="entry name" value="Enolase_C"/>
    <property type="match status" value="1"/>
</dbReference>
<proteinExistence type="inferred from homology"/>
<dbReference type="GO" id="GO:0000287">
    <property type="term" value="F:magnesium ion binding"/>
    <property type="evidence" value="ECO:0007669"/>
    <property type="project" value="InterPro"/>
</dbReference>
<feature type="region of interest" description="Disordered" evidence="9">
    <location>
        <begin position="176"/>
        <end position="217"/>
    </location>
</feature>
<evidence type="ECO:0000256" key="3">
    <source>
        <dbReference type="ARBA" id="ARBA00012058"/>
    </source>
</evidence>
<dbReference type="PANTHER" id="PTHR11902:SF30">
    <property type="entry name" value="ENOLASE 4"/>
    <property type="match status" value="1"/>
</dbReference>
<dbReference type="InterPro" id="IPR047500">
    <property type="entry name" value="DD_ENO4"/>
</dbReference>
<evidence type="ECO:0000256" key="4">
    <source>
        <dbReference type="ARBA" id="ARBA00023152"/>
    </source>
</evidence>
<feature type="compositionally biased region" description="Polar residues" evidence="9">
    <location>
        <begin position="192"/>
        <end position="201"/>
    </location>
</feature>
<dbReference type="SMART" id="SM01193">
    <property type="entry name" value="Enolase_N"/>
    <property type="match status" value="1"/>
</dbReference>
<dbReference type="Pfam" id="PF00113">
    <property type="entry name" value="Enolase_C"/>
    <property type="match status" value="2"/>
</dbReference>
<dbReference type="Proteomes" id="UP001208570">
    <property type="component" value="Unassembled WGS sequence"/>
</dbReference>
<dbReference type="InterPro" id="IPR029017">
    <property type="entry name" value="Enolase-like_N"/>
</dbReference>
<accession>A0AAD9KA25</accession>
<evidence type="ECO:0000256" key="6">
    <source>
        <dbReference type="ARBA" id="ARBA00031125"/>
    </source>
</evidence>
<dbReference type="InterPro" id="IPR020810">
    <property type="entry name" value="Enolase_C"/>
</dbReference>
<comment type="similarity">
    <text evidence="2">Belongs to the enolase family.</text>
</comment>
<comment type="pathway">
    <text evidence="1">Carbohydrate degradation; glycolysis; pyruvate from D-glyceraldehyde 3-phosphate: step 4/5.</text>
</comment>